<comment type="caution">
    <text evidence="2">The sequence shown here is derived from an EMBL/GenBank/DDBJ whole genome shotgun (WGS) entry which is preliminary data.</text>
</comment>
<feature type="transmembrane region" description="Helical" evidence="1">
    <location>
        <begin position="107"/>
        <end position="125"/>
    </location>
</feature>
<evidence type="ECO:0000313" key="2">
    <source>
        <dbReference type="EMBL" id="MFC3960196.1"/>
    </source>
</evidence>
<evidence type="ECO:0000256" key="1">
    <source>
        <dbReference type="SAM" id="Phobius"/>
    </source>
</evidence>
<feature type="transmembrane region" description="Helical" evidence="1">
    <location>
        <begin position="47"/>
        <end position="73"/>
    </location>
</feature>
<dbReference type="Proteomes" id="UP001595846">
    <property type="component" value="Unassembled WGS sequence"/>
</dbReference>
<keyword evidence="1" id="KW-0812">Transmembrane</keyword>
<proteinExistence type="predicted"/>
<dbReference type="EMBL" id="JBHSAQ010000016">
    <property type="protein sequence ID" value="MFC3960196.1"/>
    <property type="molecule type" value="Genomic_DNA"/>
</dbReference>
<feature type="transmembrane region" description="Helical" evidence="1">
    <location>
        <begin position="131"/>
        <end position="150"/>
    </location>
</feature>
<feature type="transmembrane region" description="Helical" evidence="1">
    <location>
        <begin position="17"/>
        <end position="35"/>
    </location>
</feature>
<keyword evidence="3" id="KW-1185">Reference proteome</keyword>
<accession>A0ABD5NT01</accession>
<dbReference type="RefSeq" id="WP_256532475.1">
    <property type="nucleotide sequence ID" value="NZ_CP101824.1"/>
</dbReference>
<organism evidence="2 3">
    <name type="scientific">Halovivax cerinus</name>
    <dbReference type="NCBI Taxonomy" id="1487865"/>
    <lineage>
        <taxon>Archaea</taxon>
        <taxon>Methanobacteriati</taxon>
        <taxon>Methanobacteriota</taxon>
        <taxon>Stenosarchaea group</taxon>
        <taxon>Halobacteria</taxon>
        <taxon>Halobacteriales</taxon>
        <taxon>Natrialbaceae</taxon>
        <taxon>Halovivax</taxon>
    </lineage>
</organism>
<evidence type="ECO:0000313" key="3">
    <source>
        <dbReference type="Proteomes" id="UP001595846"/>
    </source>
</evidence>
<dbReference type="AlphaFoldDB" id="A0ABD5NT01"/>
<name>A0ABD5NT01_9EURY</name>
<reference evidence="2 3" key="1">
    <citation type="journal article" date="2019" name="Int. J. Syst. Evol. Microbiol.">
        <title>The Global Catalogue of Microorganisms (GCM) 10K type strain sequencing project: providing services to taxonomists for standard genome sequencing and annotation.</title>
        <authorList>
            <consortium name="The Broad Institute Genomics Platform"/>
            <consortium name="The Broad Institute Genome Sequencing Center for Infectious Disease"/>
            <person name="Wu L."/>
            <person name="Ma J."/>
        </authorList>
    </citation>
    <scope>NUCLEOTIDE SEQUENCE [LARGE SCALE GENOMIC DNA]</scope>
    <source>
        <strain evidence="2 3">IBRC-M 10256</strain>
    </source>
</reference>
<feature type="transmembrane region" description="Helical" evidence="1">
    <location>
        <begin position="79"/>
        <end position="100"/>
    </location>
</feature>
<protein>
    <submittedName>
        <fullName evidence="2">Uncharacterized protein</fullName>
    </submittedName>
</protein>
<dbReference type="GeneID" id="73901559"/>
<keyword evidence="1" id="KW-1133">Transmembrane helix</keyword>
<gene>
    <name evidence="2" type="ORF">ACFOUR_17695</name>
</gene>
<sequence>MSDVSIDRVDPARTGVVAGRVVGLLTGALAVVSLLSMRETFVGQLRVIVDLLGIGPTLFGVEAGAVLTIYFWLVTAGAVLARYALAYVLGSLIGVVYDWLDEPPAPVLVAGVLVVGLVDGAIQAIDTGNAVIGAAYVLAWLAYVPTFYWVHDPDAETEHDGHARRF</sequence>
<keyword evidence="1" id="KW-0472">Membrane</keyword>